<evidence type="ECO:0000313" key="2">
    <source>
        <dbReference type="Proteomes" id="UP001300261"/>
    </source>
</evidence>
<accession>A0ABT3R304</accession>
<evidence type="ECO:0008006" key="3">
    <source>
        <dbReference type="Google" id="ProtNLM"/>
    </source>
</evidence>
<reference evidence="1 2" key="1">
    <citation type="journal article" date="2016" name="Int. J. Syst. Evol. Microbiol.">
        <title>Labrenzia salina sp. nov., isolated from the rhizosphere of the halophyte Arthrocnemum macrostachyum.</title>
        <authorList>
            <person name="Camacho M."/>
            <person name="Redondo-Gomez S."/>
            <person name="Rodriguez-Llorente I."/>
            <person name="Rohde M."/>
            <person name="Sproer C."/>
            <person name="Schumann P."/>
            <person name="Klenk H.P."/>
            <person name="Montero-Calasanz M.D.C."/>
        </authorList>
    </citation>
    <scope>NUCLEOTIDE SEQUENCE [LARGE SCALE GENOMIC DNA]</scope>
    <source>
        <strain evidence="1 2">DSM 29163</strain>
    </source>
</reference>
<evidence type="ECO:0000313" key="1">
    <source>
        <dbReference type="EMBL" id="MCX2723636.1"/>
    </source>
</evidence>
<dbReference type="EMBL" id="JAPEVI010000003">
    <property type="protein sequence ID" value="MCX2723636.1"/>
    <property type="molecule type" value="Genomic_DNA"/>
</dbReference>
<name>A0ABT3R304_9HYPH</name>
<gene>
    <name evidence="1" type="ORF">ON753_14865</name>
</gene>
<protein>
    <recommendedName>
        <fullName evidence="3">ThuA-like domain-containing protein</fullName>
    </recommendedName>
</protein>
<keyword evidence="2" id="KW-1185">Reference proteome</keyword>
<sequence length="201" mass="22560">MRIVAPTSGTYYHIEALEGPRHAAFFDMVTSPEELFGVLTPGDCLFVPCRTPAHRMIAQKEVVAAHLDAGGTVVATGESHSDLWLPAIRFHPVPTNWWWWLEPGADLGNRLVSPDHPLLHEMTSDHVTWHLHGWFDVPDGATVLTEDAEGRAIFYEDRVSTPGRMIITSLDPQYHHGSHFMPASTRFLDRFLPNLKAYLDG</sequence>
<proteinExistence type="predicted"/>
<comment type="caution">
    <text evidence="1">The sequence shown here is derived from an EMBL/GenBank/DDBJ whole genome shotgun (WGS) entry which is preliminary data.</text>
</comment>
<dbReference type="Proteomes" id="UP001300261">
    <property type="component" value="Unassembled WGS sequence"/>
</dbReference>
<dbReference type="RefSeq" id="WP_265963406.1">
    <property type="nucleotide sequence ID" value="NZ_JAPEVI010000003.1"/>
</dbReference>
<organism evidence="1 2">
    <name type="scientific">Roseibium salinum</name>
    <dbReference type="NCBI Taxonomy" id="1604349"/>
    <lineage>
        <taxon>Bacteria</taxon>
        <taxon>Pseudomonadati</taxon>
        <taxon>Pseudomonadota</taxon>
        <taxon>Alphaproteobacteria</taxon>
        <taxon>Hyphomicrobiales</taxon>
        <taxon>Stappiaceae</taxon>
        <taxon>Roseibium</taxon>
    </lineage>
</organism>